<dbReference type="EMBL" id="CP042467">
    <property type="protein sequence ID" value="QED29966.1"/>
    <property type="molecule type" value="Genomic_DNA"/>
</dbReference>
<dbReference type="NCBIfam" id="TIGR04255">
    <property type="entry name" value="sporadTIGR04255"/>
    <property type="match status" value="1"/>
</dbReference>
<dbReference type="RefSeq" id="WP_146963231.1">
    <property type="nucleotide sequence ID" value="NZ_CP042467.1"/>
</dbReference>
<sequence>MTKFSIPLKESLLVGFLKGAESEVPIEALQLEFYGYTLEKLEQTQPIDPSHALISENDSQPSLLVGPLSIGVSVREYQSWEIFRDLAWDTLLRAHSVYTEGWIEGLLLRYVDRFEGENPAAVAASLKILNSLLEGGSFQEGQFTYSDALNLANEPSHVLTNYTFHHFEDEENVEGFIGLVIFDTYALFENLNKRPDEWLEAAHRWQKQAFWRALTPDYLGGPGANCFDAEERSVFERQP</sequence>
<evidence type="ECO:0000313" key="2">
    <source>
        <dbReference type="Proteomes" id="UP000321595"/>
    </source>
</evidence>
<accession>A0A5B8Y1Y5</accession>
<dbReference type="Proteomes" id="UP000321595">
    <property type="component" value="Chromosome"/>
</dbReference>
<organism evidence="1 2">
    <name type="scientific">Microvenator marinus</name>
    <dbReference type="NCBI Taxonomy" id="2600177"/>
    <lineage>
        <taxon>Bacteria</taxon>
        <taxon>Deltaproteobacteria</taxon>
        <taxon>Bradymonadales</taxon>
        <taxon>Microvenatoraceae</taxon>
        <taxon>Microvenator</taxon>
    </lineage>
</organism>
<reference evidence="1 2" key="1">
    <citation type="submission" date="2019-08" db="EMBL/GenBank/DDBJ databases">
        <authorList>
            <person name="Liang Q."/>
        </authorList>
    </citation>
    <scope>NUCLEOTIDE SEQUENCE [LARGE SCALE GENOMIC DNA]</scope>
    <source>
        <strain evidence="1 2">V1718</strain>
    </source>
</reference>
<dbReference type="InterPro" id="IPR026349">
    <property type="entry name" value="CHP04255"/>
</dbReference>
<keyword evidence="2" id="KW-1185">Reference proteome</keyword>
<proteinExistence type="predicted"/>
<name>A0A5B8Y1Y5_9DELT</name>
<evidence type="ECO:0000313" key="1">
    <source>
        <dbReference type="EMBL" id="QED29966.1"/>
    </source>
</evidence>
<dbReference type="AlphaFoldDB" id="A0A5B8Y1Y5"/>
<gene>
    <name evidence="1" type="ORF">FRD01_22555</name>
</gene>
<dbReference type="KEGG" id="bbae:FRD01_22555"/>
<protein>
    <submittedName>
        <fullName evidence="1">TIGR04255 family protein</fullName>
    </submittedName>
</protein>